<accession>A0ACB9DIH6</accession>
<keyword evidence="2" id="KW-1185">Reference proteome</keyword>
<proteinExistence type="predicted"/>
<organism evidence="1 2">
    <name type="scientific">Arctium lappa</name>
    <name type="common">Greater burdock</name>
    <name type="synonym">Lappa major</name>
    <dbReference type="NCBI Taxonomy" id="4217"/>
    <lineage>
        <taxon>Eukaryota</taxon>
        <taxon>Viridiplantae</taxon>
        <taxon>Streptophyta</taxon>
        <taxon>Embryophyta</taxon>
        <taxon>Tracheophyta</taxon>
        <taxon>Spermatophyta</taxon>
        <taxon>Magnoliopsida</taxon>
        <taxon>eudicotyledons</taxon>
        <taxon>Gunneridae</taxon>
        <taxon>Pentapetalae</taxon>
        <taxon>asterids</taxon>
        <taxon>campanulids</taxon>
        <taxon>Asterales</taxon>
        <taxon>Asteraceae</taxon>
        <taxon>Carduoideae</taxon>
        <taxon>Cardueae</taxon>
        <taxon>Arctiinae</taxon>
        <taxon>Arctium</taxon>
    </lineage>
</organism>
<evidence type="ECO:0000313" key="2">
    <source>
        <dbReference type="Proteomes" id="UP001055879"/>
    </source>
</evidence>
<reference evidence="1 2" key="2">
    <citation type="journal article" date="2022" name="Mol. Ecol. Resour.">
        <title>The genomes of chicory, endive, great burdock and yacon provide insights into Asteraceae paleo-polyploidization history and plant inulin production.</title>
        <authorList>
            <person name="Fan W."/>
            <person name="Wang S."/>
            <person name="Wang H."/>
            <person name="Wang A."/>
            <person name="Jiang F."/>
            <person name="Liu H."/>
            <person name="Zhao H."/>
            <person name="Xu D."/>
            <person name="Zhang Y."/>
        </authorList>
    </citation>
    <scope>NUCLEOTIDE SEQUENCE [LARGE SCALE GENOMIC DNA]</scope>
    <source>
        <strain evidence="2">cv. Niubang</strain>
    </source>
</reference>
<gene>
    <name evidence="1" type="ORF">L6452_08586</name>
</gene>
<evidence type="ECO:0000313" key="1">
    <source>
        <dbReference type="EMBL" id="KAI3746163.1"/>
    </source>
</evidence>
<dbReference type="EMBL" id="CM042049">
    <property type="protein sequence ID" value="KAI3746163.1"/>
    <property type="molecule type" value="Genomic_DNA"/>
</dbReference>
<sequence length="542" mass="60186">MGRRGGKRNADFVNQSIQNSQSESQALNKGILLKLKLGTKVIQICQFNTIPDMDKHLESYREVKIDASTLQSDMKNNYEKEISGTTAEGLHDLRISSKGCIAHQSGDCGDGSGIPSPEIVSDVSLCDKFKHGEKQIEGSWYSGQSMLITTRVASSNASSREGCPLEPVASLQETEVGVSIDMLTIESVLKVDLALLGLSRWSPVSQISFFQILLKQQNANGFVRTTWIKSIPQEKSNVDIKEELELFDASCEEDACNTRLNSFQSIGTKATNRYSTVLLEAYKDKHASVARGIPKGRFLIEYVEEVLDMPVYEARQREYASKGHKHFYFMTLNGSEVIDVCAKGNLGRFINHSCEPNCRTEKWMVNGEVFIGLFAIRDIKKGEELTFDYNYVRVFGVAAKKCVCGSSRCRGVIGGDSQNGETVVLGDYDEEDLEPATCVIDKLAVASGHVEDVENERSPDSLLVIDDKNDDLANPIESTDREVSFESSSSAASALESKIEHTKELLPFCVEPHNSSFEVKDGKRENRFLDAFHHHVAEKDMK</sequence>
<protein>
    <submittedName>
        <fullName evidence="1">Uncharacterized protein</fullName>
    </submittedName>
</protein>
<reference evidence="2" key="1">
    <citation type="journal article" date="2022" name="Mol. Ecol. Resour.">
        <title>The genomes of chicory, endive, great burdock and yacon provide insights into Asteraceae palaeo-polyploidization history and plant inulin production.</title>
        <authorList>
            <person name="Fan W."/>
            <person name="Wang S."/>
            <person name="Wang H."/>
            <person name="Wang A."/>
            <person name="Jiang F."/>
            <person name="Liu H."/>
            <person name="Zhao H."/>
            <person name="Xu D."/>
            <person name="Zhang Y."/>
        </authorList>
    </citation>
    <scope>NUCLEOTIDE SEQUENCE [LARGE SCALE GENOMIC DNA]</scope>
    <source>
        <strain evidence="2">cv. Niubang</strain>
    </source>
</reference>
<comment type="caution">
    <text evidence="1">The sequence shown here is derived from an EMBL/GenBank/DDBJ whole genome shotgun (WGS) entry which is preliminary data.</text>
</comment>
<dbReference type="Proteomes" id="UP001055879">
    <property type="component" value="Linkage Group LG03"/>
</dbReference>
<name>A0ACB9DIH6_ARCLA</name>